<keyword evidence="2" id="KW-0812">Transmembrane</keyword>
<feature type="region of interest" description="Disordered" evidence="1">
    <location>
        <begin position="1"/>
        <end position="29"/>
    </location>
</feature>
<sequence length="116" mass="13354">MWNRTVRKTTDSATGRNKRASRHNVQENDRSSLSRLGVYCLLESFLPLCTDMFFVVVRIAFFRSSGMSRGRAKRLRPAQATGYGVRTQNNFVMKPTEMLIFNPRFRFTPSVPPTAF</sequence>
<evidence type="ECO:0000256" key="2">
    <source>
        <dbReference type="SAM" id="Phobius"/>
    </source>
</evidence>
<evidence type="ECO:0000256" key="1">
    <source>
        <dbReference type="SAM" id="MobiDB-lite"/>
    </source>
</evidence>
<proteinExistence type="predicted"/>
<protein>
    <submittedName>
        <fullName evidence="3">Uncharacterized protein</fullName>
    </submittedName>
</protein>
<dbReference type="EnsemblMetazoa" id="ENSAATROPT013604">
    <property type="protein sequence ID" value="ENSAATROPP012383"/>
    <property type="gene ID" value="ENSAATROPG011049"/>
</dbReference>
<dbReference type="Proteomes" id="UP000075880">
    <property type="component" value="Unassembled WGS sequence"/>
</dbReference>
<evidence type="ECO:0000313" key="3">
    <source>
        <dbReference type="EnsemblMetazoa" id="ENSAATROPP012383"/>
    </source>
</evidence>
<reference evidence="3" key="1">
    <citation type="submission" date="2024-04" db="UniProtKB">
        <authorList>
            <consortium name="EnsemblMetazoa"/>
        </authorList>
    </citation>
    <scope>IDENTIFICATION</scope>
    <source>
        <strain evidence="3">EBRO</strain>
    </source>
</reference>
<accession>A0AAG5DNX2</accession>
<feature type="transmembrane region" description="Helical" evidence="2">
    <location>
        <begin position="36"/>
        <end position="61"/>
    </location>
</feature>
<keyword evidence="4" id="KW-1185">Reference proteome</keyword>
<dbReference type="AlphaFoldDB" id="A0AAG5DNX2"/>
<evidence type="ECO:0000313" key="4">
    <source>
        <dbReference type="Proteomes" id="UP000075880"/>
    </source>
</evidence>
<organism evidence="3 4">
    <name type="scientific">Anopheles atroparvus</name>
    <name type="common">European mosquito</name>
    <dbReference type="NCBI Taxonomy" id="41427"/>
    <lineage>
        <taxon>Eukaryota</taxon>
        <taxon>Metazoa</taxon>
        <taxon>Ecdysozoa</taxon>
        <taxon>Arthropoda</taxon>
        <taxon>Hexapoda</taxon>
        <taxon>Insecta</taxon>
        <taxon>Pterygota</taxon>
        <taxon>Neoptera</taxon>
        <taxon>Endopterygota</taxon>
        <taxon>Diptera</taxon>
        <taxon>Nematocera</taxon>
        <taxon>Culicoidea</taxon>
        <taxon>Culicidae</taxon>
        <taxon>Anophelinae</taxon>
        <taxon>Anopheles</taxon>
    </lineage>
</organism>
<keyword evidence="2" id="KW-1133">Transmembrane helix</keyword>
<keyword evidence="2" id="KW-0472">Membrane</keyword>
<name>A0AAG5DNX2_ANOAO</name>